<evidence type="ECO:0000256" key="1">
    <source>
        <dbReference type="ARBA" id="ARBA00001947"/>
    </source>
</evidence>
<dbReference type="Pfam" id="PF02900">
    <property type="entry name" value="LigB"/>
    <property type="match status" value="1"/>
</dbReference>
<keyword evidence="3" id="KW-0479">Metal-binding</keyword>
<protein>
    <recommendedName>
        <fullName evidence="6">Extradiol ring-cleavage dioxygenase class III enzyme subunit B domain-containing protein</fullName>
    </recommendedName>
</protein>
<comment type="cofactor">
    <cofactor evidence="1">
        <name>Zn(2+)</name>
        <dbReference type="ChEBI" id="CHEBI:29105"/>
    </cofactor>
</comment>
<dbReference type="InterPro" id="IPR014436">
    <property type="entry name" value="Extradiol_dOase_DODA"/>
</dbReference>
<evidence type="ECO:0000256" key="2">
    <source>
        <dbReference type="ARBA" id="ARBA00007581"/>
    </source>
</evidence>
<dbReference type="PANTHER" id="PTHR30096">
    <property type="entry name" value="4,5-DOPA DIOXYGENASE EXTRADIOL-LIKE PROTEIN"/>
    <property type="match status" value="1"/>
</dbReference>
<dbReference type="Gene3D" id="3.40.830.10">
    <property type="entry name" value="LigB-like"/>
    <property type="match status" value="1"/>
</dbReference>
<keyword evidence="5" id="KW-0560">Oxidoreductase</keyword>
<dbReference type="InterPro" id="IPR004183">
    <property type="entry name" value="Xdiol_dOase_suB"/>
</dbReference>
<dbReference type="SUPFAM" id="SSF53213">
    <property type="entry name" value="LigB-like"/>
    <property type="match status" value="1"/>
</dbReference>
<proteinExistence type="inferred from homology"/>
<organism evidence="7 8">
    <name type="scientific">Collybiopsis luxurians FD-317 M1</name>
    <dbReference type="NCBI Taxonomy" id="944289"/>
    <lineage>
        <taxon>Eukaryota</taxon>
        <taxon>Fungi</taxon>
        <taxon>Dikarya</taxon>
        <taxon>Basidiomycota</taxon>
        <taxon>Agaricomycotina</taxon>
        <taxon>Agaricomycetes</taxon>
        <taxon>Agaricomycetidae</taxon>
        <taxon>Agaricales</taxon>
        <taxon>Marasmiineae</taxon>
        <taxon>Omphalotaceae</taxon>
        <taxon>Collybiopsis</taxon>
        <taxon>Collybiopsis luxurians</taxon>
    </lineage>
</organism>
<evidence type="ECO:0000256" key="3">
    <source>
        <dbReference type="ARBA" id="ARBA00022723"/>
    </source>
</evidence>
<evidence type="ECO:0000256" key="4">
    <source>
        <dbReference type="ARBA" id="ARBA00022833"/>
    </source>
</evidence>
<dbReference type="GO" id="GO:0008198">
    <property type="term" value="F:ferrous iron binding"/>
    <property type="evidence" value="ECO:0007669"/>
    <property type="project" value="InterPro"/>
</dbReference>
<dbReference type="OrthoDB" id="7396853at2759"/>
<evidence type="ECO:0000313" key="7">
    <source>
        <dbReference type="EMBL" id="KIK63252.1"/>
    </source>
</evidence>
<comment type="similarity">
    <text evidence="2">Belongs to the DODA-type extradiol aromatic ring-opening dioxygenase family.</text>
</comment>
<dbReference type="Proteomes" id="UP000053593">
    <property type="component" value="Unassembled WGS sequence"/>
</dbReference>
<dbReference type="PIRSF" id="PIRSF006157">
    <property type="entry name" value="Doxgns_DODA"/>
    <property type="match status" value="1"/>
</dbReference>
<sequence>MPSISDTKPLATFFVSHGSPRTLVDETPTTAFYKKIGEYARKEGVQGIVWMSAHWETPYDTIEIASNDPNPPKDFVAFVPDEIMDYRINSDAKLATRCHDMLKEAGFNASLNPTATWHQDVMIPLRWMYPDWRSCPPMSILSVNGRFDPYFHLKVGQVLRSLRYDKILLIGSGGGIHNLYTVSWHHIIIHKDTRPRTKPIEGYAKEFRESLNESVVKNEAGPGLGRAVCRLLRHPYFVKCNPTPEHFLPMIYAAGGCASHLDAGYVNAFGGENWEMNTQLNSNFVFGIKRDDRSFFVEDESEV</sequence>
<name>A0A0D0CUL4_9AGAR</name>
<dbReference type="AlphaFoldDB" id="A0A0D0CUL4"/>
<keyword evidence="8" id="KW-1185">Reference proteome</keyword>
<dbReference type="GO" id="GO:0008270">
    <property type="term" value="F:zinc ion binding"/>
    <property type="evidence" value="ECO:0007669"/>
    <property type="project" value="InterPro"/>
</dbReference>
<dbReference type="HOGENOM" id="CLU_046582_4_0_1"/>
<dbReference type="GO" id="GO:0016702">
    <property type="term" value="F:oxidoreductase activity, acting on single donors with incorporation of molecular oxygen, incorporation of two atoms of oxygen"/>
    <property type="evidence" value="ECO:0007669"/>
    <property type="project" value="UniProtKB-ARBA"/>
</dbReference>
<dbReference type="PANTHER" id="PTHR30096:SF1">
    <property type="entry name" value="AROMATIC RING-OPENING DIOXYGENASE FAMILY PROTEIN (AFU_ORTHOLOGUE AFUA_7G00640)"/>
    <property type="match status" value="1"/>
</dbReference>
<evidence type="ECO:0000256" key="5">
    <source>
        <dbReference type="ARBA" id="ARBA00023002"/>
    </source>
</evidence>
<feature type="domain" description="Extradiol ring-cleavage dioxygenase class III enzyme subunit B" evidence="6">
    <location>
        <begin position="14"/>
        <end position="185"/>
    </location>
</feature>
<dbReference type="EMBL" id="KN834765">
    <property type="protein sequence ID" value="KIK63252.1"/>
    <property type="molecule type" value="Genomic_DNA"/>
</dbReference>
<accession>A0A0D0CUL4</accession>
<keyword evidence="4" id="KW-0862">Zinc</keyword>
<gene>
    <name evidence="7" type="ORF">GYMLUDRAFT_989885</name>
</gene>
<reference evidence="7 8" key="1">
    <citation type="submission" date="2014-04" db="EMBL/GenBank/DDBJ databases">
        <title>Evolutionary Origins and Diversification of the Mycorrhizal Mutualists.</title>
        <authorList>
            <consortium name="DOE Joint Genome Institute"/>
            <consortium name="Mycorrhizal Genomics Consortium"/>
            <person name="Kohler A."/>
            <person name="Kuo A."/>
            <person name="Nagy L.G."/>
            <person name="Floudas D."/>
            <person name="Copeland A."/>
            <person name="Barry K.W."/>
            <person name="Cichocki N."/>
            <person name="Veneault-Fourrey C."/>
            <person name="LaButti K."/>
            <person name="Lindquist E.A."/>
            <person name="Lipzen A."/>
            <person name="Lundell T."/>
            <person name="Morin E."/>
            <person name="Murat C."/>
            <person name="Riley R."/>
            <person name="Ohm R."/>
            <person name="Sun H."/>
            <person name="Tunlid A."/>
            <person name="Henrissat B."/>
            <person name="Grigoriev I.V."/>
            <person name="Hibbett D.S."/>
            <person name="Martin F."/>
        </authorList>
    </citation>
    <scope>NUCLEOTIDE SEQUENCE [LARGE SCALE GENOMIC DNA]</scope>
    <source>
        <strain evidence="7 8">FD-317 M1</strain>
    </source>
</reference>
<evidence type="ECO:0000313" key="8">
    <source>
        <dbReference type="Proteomes" id="UP000053593"/>
    </source>
</evidence>
<dbReference type="CDD" id="cd07363">
    <property type="entry name" value="45_DOPA_Dioxygenase"/>
    <property type="match status" value="1"/>
</dbReference>
<evidence type="ECO:0000259" key="6">
    <source>
        <dbReference type="Pfam" id="PF02900"/>
    </source>
</evidence>